<dbReference type="InterPro" id="IPR036291">
    <property type="entry name" value="NAD(P)-bd_dom_sf"/>
</dbReference>
<dbReference type="SMART" id="SM00822">
    <property type="entry name" value="PKS_KR"/>
    <property type="match status" value="1"/>
</dbReference>
<accession>A0A518F0G1</accession>
<dbReference type="RefSeq" id="WP_145204869.1">
    <property type="nucleotide sequence ID" value="NZ_CP036434.1"/>
</dbReference>
<evidence type="ECO:0000313" key="6">
    <source>
        <dbReference type="Proteomes" id="UP000320390"/>
    </source>
</evidence>
<dbReference type="Pfam" id="PF00106">
    <property type="entry name" value="adh_short"/>
    <property type="match status" value="1"/>
</dbReference>
<feature type="domain" description="Ketoreductase" evidence="4">
    <location>
        <begin position="8"/>
        <end position="188"/>
    </location>
</feature>
<evidence type="ECO:0000256" key="1">
    <source>
        <dbReference type="ARBA" id="ARBA00006484"/>
    </source>
</evidence>
<dbReference type="PRINTS" id="PR00081">
    <property type="entry name" value="GDHRDH"/>
</dbReference>
<protein>
    <submittedName>
        <fullName evidence="5">Putative oxidoreductase</fullName>
        <ecNumber evidence="5">1.-.-.-</ecNumber>
    </submittedName>
</protein>
<dbReference type="Gene3D" id="3.40.50.720">
    <property type="entry name" value="NAD(P)-binding Rossmann-like Domain"/>
    <property type="match status" value="1"/>
</dbReference>
<dbReference type="Proteomes" id="UP000320390">
    <property type="component" value="Chromosome"/>
</dbReference>
<organism evidence="5 6">
    <name type="scientific">Saltatorellus ferox</name>
    <dbReference type="NCBI Taxonomy" id="2528018"/>
    <lineage>
        <taxon>Bacteria</taxon>
        <taxon>Pseudomonadati</taxon>
        <taxon>Planctomycetota</taxon>
        <taxon>Planctomycetia</taxon>
        <taxon>Planctomycetia incertae sedis</taxon>
        <taxon>Saltatorellus</taxon>
    </lineage>
</organism>
<comment type="similarity">
    <text evidence="1 3">Belongs to the short-chain dehydrogenases/reductases (SDR) family.</text>
</comment>
<dbReference type="CDD" id="cd05233">
    <property type="entry name" value="SDR_c"/>
    <property type="match status" value="1"/>
</dbReference>
<dbReference type="InterPro" id="IPR057326">
    <property type="entry name" value="KR_dom"/>
</dbReference>
<proteinExistence type="inferred from homology"/>
<dbReference type="PIRSF" id="PIRSF000126">
    <property type="entry name" value="11-beta-HSD1"/>
    <property type="match status" value="1"/>
</dbReference>
<gene>
    <name evidence="5" type="ORF">Poly30_53750</name>
</gene>
<dbReference type="GO" id="GO:0016491">
    <property type="term" value="F:oxidoreductase activity"/>
    <property type="evidence" value="ECO:0007669"/>
    <property type="project" value="UniProtKB-KW"/>
</dbReference>
<dbReference type="EC" id="1.-.-.-" evidence="5"/>
<dbReference type="InterPro" id="IPR002347">
    <property type="entry name" value="SDR_fam"/>
</dbReference>
<sequence>MAFDLRGRYALVTGASSGIGLEIARGLGARGAHLILAARRRDQLDEIAASIGRSNSINIQVVDVDLAHPEGPRTLIEMIDEEESPIDILVNNAGVGLFGDGLDADWQREEAMLRLNVLAVAHLTKHYGRSMRLRGAGRILQISSTAAFQPCPGYAAYAATKAFVLLHAEALAEELRDSGVTITAVCPGSTNTEFFEISGHERNQLQEATSLEPAEVARLAIDAMLKGRRVKVTGAVNALSAFGVRFLPRRWQASLTRRVLS</sequence>
<reference evidence="5 6" key="1">
    <citation type="submission" date="2019-02" db="EMBL/GenBank/DDBJ databases">
        <title>Deep-cultivation of Planctomycetes and their phenomic and genomic characterization uncovers novel biology.</title>
        <authorList>
            <person name="Wiegand S."/>
            <person name="Jogler M."/>
            <person name="Boedeker C."/>
            <person name="Pinto D."/>
            <person name="Vollmers J."/>
            <person name="Rivas-Marin E."/>
            <person name="Kohn T."/>
            <person name="Peeters S.H."/>
            <person name="Heuer A."/>
            <person name="Rast P."/>
            <person name="Oberbeckmann S."/>
            <person name="Bunk B."/>
            <person name="Jeske O."/>
            <person name="Meyerdierks A."/>
            <person name="Storesund J.E."/>
            <person name="Kallscheuer N."/>
            <person name="Luecker S."/>
            <person name="Lage O.M."/>
            <person name="Pohl T."/>
            <person name="Merkel B.J."/>
            <person name="Hornburger P."/>
            <person name="Mueller R.-W."/>
            <person name="Bruemmer F."/>
            <person name="Labrenz M."/>
            <person name="Spormann A.M."/>
            <person name="Op den Camp H."/>
            <person name="Overmann J."/>
            <person name="Amann R."/>
            <person name="Jetten M.S.M."/>
            <person name="Mascher T."/>
            <person name="Medema M.H."/>
            <person name="Devos D.P."/>
            <person name="Kaster A.-K."/>
            <person name="Ovreas L."/>
            <person name="Rohde M."/>
            <person name="Galperin M.Y."/>
            <person name="Jogler C."/>
        </authorList>
    </citation>
    <scope>NUCLEOTIDE SEQUENCE [LARGE SCALE GENOMIC DNA]</scope>
    <source>
        <strain evidence="5 6">Poly30</strain>
    </source>
</reference>
<dbReference type="PRINTS" id="PR00080">
    <property type="entry name" value="SDRFAMILY"/>
</dbReference>
<evidence type="ECO:0000259" key="4">
    <source>
        <dbReference type="SMART" id="SM00822"/>
    </source>
</evidence>
<dbReference type="SUPFAM" id="SSF51735">
    <property type="entry name" value="NAD(P)-binding Rossmann-fold domains"/>
    <property type="match status" value="1"/>
</dbReference>
<evidence type="ECO:0000313" key="5">
    <source>
        <dbReference type="EMBL" id="QDV09815.1"/>
    </source>
</evidence>
<dbReference type="PANTHER" id="PTHR42901:SF1">
    <property type="entry name" value="ALCOHOL DEHYDROGENASE"/>
    <property type="match status" value="1"/>
</dbReference>
<keyword evidence="2 5" id="KW-0560">Oxidoreductase</keyword>
<evidence type="ECO:0000256" key="2">
    <source>
        <dbReference type="ARBA" id="ARBA00023002"/>
    </source>
</evidence>
<dbReference type="OrthoDB" id="9808814at2"/>
<dbReference type="AlphaFoldDB" id="A0A518F0G1"/>
<keyword evidence="6" id="KW-1185">Reference proteome</keyword>
<dbReference type="EMBL" id="CP036434">
    <property type="protein sequence ID" value="QDV09815.1"/>
    <property type="molecule type" value="Genomic_DNA"/>
</dbReference>
<evidence type="ECO:0000256" key="3">
    <source>
        <dbReference type="RuleBase" id="RU000363"/>
    </source>
</evidence>
<name>A0A518F0G1_9BACT</name>
<dbReference type="PANTHER" id="PTHR42901">
    <property type="entry name" value="ALCOHOL DEHYDROGENASE"/>
    <property type="match status" value="1"/>
</dbReference>